<organism evidence="2 3">
    <name type="scientific">Histidinibacterium lentulum</name>
    <dbReference type="NCBI Taxonomy" id="2480588"/>
    <lineage>
        <taxon>Bacteria</taxon>
        <taxon>Pseudomonadati</taxon>
        <taxon>Pseudomonadota</taxon>
        <taxon>Alphaproteobacteria</taxon>
        <taxon>Rhodobacterales</taxon>
        <taxon>Paracoccaceae</taxon>
        <taxon>Histidinibacterium</taxon>
    </lineage>
</organism>
<dbReference type="EMBL" id="RDRB01000002">
    <property type="protein sequence ID" value="ROU03365.1"/>
    <property type="molecule type" value="Genomic_DNA"/>
</dbReference>
<dbReference type="Gene3D" id="3.40.190.10">
    <property type="entry name" value="Periplasmic binding protein-like II"/>
    <property type="match status" value="1"/>
</dbReference>
<comment type="caution">
    <text evidence="2">The sequence shown here is derived from an EMBL/GenBank/DDBJ whole genome shotgun (WGS) entry which is preliminary data.</text>
</comment>
<evidence type="ECO:0000313" key="3">
    <source>
        <dbReference type="Proteomes" id="UP000268016"/>
    </source>
</evidence>
<comment type="similarity">
    <text evidence="1">Belongs to the UPF0065 (bug) family.</text>
</comment>
<dbReference type="Gene3D" id="3.40.190.150">
    <property type="entry name" value="Bordetella uptake gene, domain 1"/>
    <property type="match status" value="1"/>
</dbReference>
<dbReference type="Proteomes" id="UP000268016">
    <property type="component" value="Unassembled WGS sequence"/>
</dbReference>
<accession>A0A3N2R7A2</accession>
<proteinExistence type="inferred from homology"/>
<dbReference type="InterPro" id="IPR005064">
    <property type="entry name" value="BUG"/>
</dbReference>
<dbReference type="OrthoDB" id="7375033at2"/>
<reference evidence="2 3" key="1">
    <citation type="submission" date="2018-10" db="EMBL/GenBank/DDBJ databases">
        <title>Histidinibacterium lentulum gen. nov., sp. nov., a marine bacterium from the culture broth of Picochlorum sp. 122.</title>
        <authorList>
            <person name="Wang G."/>
        </authorList>
    </citation>
    <scope>NUCLEOTIDE SEQUENCE [LARGE SCALE GENOMIC DNA]</scope>
    <source>
        <strain evidence="2 3">B17</strain>
    </source>
</reference>
<dbReference type="AlphaFoldDB" id="A0A3N2R7A2"/>
<dbReference type="PANTHER" id="PTHR42928:SF3">
    <property type="entry name" value="UPF0065 PROTEIN YFLP"/>
    <property type="match status" value="1"/>
</dbReference>
<sequence>MDRRQFLALACGALVTPGGKAMGQTGPGPAALDAARTYLEGRTVRAIIPSAAGSGTDRSSRLFISALEPLLPRTRFRVENNDRAGGQIGASELWRGRADGTVIGFPRNNLFYAQLMERDTLDFSFSDFTFFGSVTRGHRVLVLGTGSSIDGVEEILAGRRIVLKSADSVTSSHFVEAMLMNALSGSRIRPVPGFSGGSRNMAVISGEVDCQIGSIEAVQPIVESGAGRIVFRLTSDPLPEGLPEVPRLADHLRDPGLEWAVGIIDAAADLGRPFAGPPGMAPEVAAHWTALFEAVVGDAGFREKAFAEEGVVIDPAPAGAIAARLGRLSSLGDGLRDEVDALLGCGRLLAESTEGTCG</sequence>
<dbReference type="PANTHER" id="PTHR42928">
    <property type="entry name" value="TRICARBOXYLATE-BINDING PROTEIN"/>
    <property type="match status" value="1"/>
</dbReference>
<dbReference type="InterPro" id="IPR042100">
    <property type="entry name" value="Bug_dom1"/>
</dbReference>
<evidence type="ECO:0000256" key="1">
    <source>
        <dbReference type="ARBA" id="ARBA00006987"/>
    </source>
</evidence>
<evidence type="ECO:0000313" key="2">
    <source>
        <dbReference type="EMBL" id="ROU03365.1"/>
    </source>
</evidence>
<protein>
    <recommendedName>
        <fullName evidence="4">Tripartite tricarboxylate transporter substrate binding protein</fullName>
    </recommendedName>
</protein>
<name>A0A3N2R7A2_9RHOB</name>
<keyword evidence="3" id="KW-1185">Reference proteome</keyword>
<evidence type="ECO:0008006" key="4">
    <source>
        <dbReference type="Google" id="ProtNLM"/>
    </source>
</evidence>
<gene>
    <name evidence="2" type="ORF">EAT49_03390</name>
</gene>